<dbReference type="InterPro" id="IPR023750">
    <property type="entry name" value="RbsD-like_sf"/>
</dbReference>
<dbReference type="SUPFAM" id="SSF102546">
    <property type="entry name" value="RbsD-like"/>
    <property type="match status" value="1"/>
</dbReference>
<feature type="binding site" evidence="6">
    <location>
        <position position="28"/>
    </location>
    <ligand>
        <name>substrate</name>
    </ligand>
</feature>
<keyword evidence="5 6" id="KW-0119">Carbohydrate metabolism</keyword>
<feature type="binding site" evidence="6">
    <location>
        <position position="106"/>
    </location>
    <ligand>
        <name>substrate</name>
    </ligand>
</feature>
<dbReference type="NCBIfam" id="NF008761">
    <property type="entry name" value="PRK11797.1"/>
    <property type="match status" value="1"/>
</dbReference>
<organism evidence="7 8">
    <name type="scientific">Candidatus Tokpelaia hoelldobleri</name>
    <dbReference type="NCBI Taxonomy" id="1902579"/>
    <lineage>
        <taxon>Bacteria</taxon>
        <taxon>Pseudomonadati</taxon>
        <taxon>Pseudomonadota</taxon>
        <taxon>Alphaproteobacteria</taxon>
        <taxon>Hyphomicrobiales</taxon>
        <taxon>Candidatus Tokpelaia</taxon>
    </lineage>
</organism>
<protein>
    <recommendedName>
        <fullName evidence="2 6">D-ribose pyranase</fullName>
        <ecNumber evidence="2 6">5.4.99.62</ecNumber>
    </recommendedName>
</protein>
<dbReference type="GO" id="GO:0048029">
    <property type="term" value="F:monosaccharide binding"/>
    <property type="evidence" value="ECO:0007669"/>
    <property type="project" value="InterPro"/>
</dbReference>
<dbReference type="GO" id="GO:0019303">
    <property type="term" value="P:D-ribose catabolic process"/>
    <property type="evidence" value="ECO:0007669"/>
    <property type="project" value="UniProtKB-UniRule"/>
</dbReference>
<feature type="binding site" evidence="6">
    <location>
        <begin position="128"/>
        <end position="130"/>
    </location>
    <ligand>
        <name>substrate</name>
    </ligand>
</feature>
<dbReference type="Proteomes" id="UP000188912">
    <property type="component" value="Chromosome"/>
</dbReference>
<comment type="subcellular location">
    <subcellularLocation>
        <location evidence="6">Cytoplasm</location>
    </subcellularLocation>
</comment>
<reference evidence="7 8" key="2">
    <citation type="journal article" date="2016" name="Sci. Rep.">
        <title>The genome of Rhizobiales bacteria in predatory ants reveals urease gene functions but no genes for nitrogen fixation.</title>
        <authorList>
            <person name="Neuvonen M.M."/>
            <person name="Tamarit D."/>
            <person name="Naslund K."/>
            <person name="Liebig J."/>
            <person name="Feldhaar H."/>
            <person name="Moran N.A."/>
            <person name="Guy L."/>
            <person name="Andersson S.G."/>
        </authorList>
    </citation>
    <scope>NUCLEOTIDE SEQUENCE [LARGE SCALE GENOMIC DNA]</scope>
    <source>
        <strain evidence="7 8">Hsal</strain>
    </source>
</reference>
<comment type="function">
    <text evidence="6">Catalyzes the interconversion of beta-pyran and beta-furan forms of D-ribose.</text>
</comment>
<accession>A0A1U9JT68</accession>
<dbReference type="PANTHER" id="PTHR37831">
    <property type="entry name" value="D-RIBOSE PYRANASE"/>
    <property type="match status" value="1"/>
</dbReference>
<keyword evidence="3 6" id="KW-0963">Cytoplasm</keyword>
<evidence type="ECO:0000256" key="6">
    <source>
        <dbReference type="HAMAP-Rule" id="MF_01661"/>
    </source>
</evidence>
<dbReference type="EC" id="5.4.99.62" evidence="2 6"/>
<evidence type="ECO:0000256" key="4">
    <source>
        <dbReference type="ARBA" id="ARBA00023235"/>
    </source>
</evidence>
<sequence length="139" mass="14774">MRHNGLLQAELVGVLAALGHTDSIIIADAGLPVPDGPAKIDLAICPGTPSFIQLCSLAVAEMPVEAVTIAAEMADRNPALYRQLLKALARWSETQGHDIKVQTVSHDILKQQSVKARAVVRSGEFSPFANMIIHAGVAF</sequence>
<dbReference type="UniPathway" id="UPA00916">
    <property type="reaction ID" value="UER00888"/>
</dbReference>
<dbReference type="AlphaFoldDB" id="A0A1U9JT68"/>
<dbReference type="InterPro" id="IPR007721">
    <property type="entry name" value="RbsD_FucU"/>
</dbReference>
<evidence type="ECO:0000313" key="8">
    <source>
        <dbReference type="Proteomes" id="UP000188912"/>
    </source>
</evidence>
<dbReference type="HAMAP" id="MF_01661">
    <property type="entry name" value="D_rib_pyranase"/>
    <property type="match status" value="1"/>
</dbReference>
<proteinExistence type="inferred from homology"/>
<dbReference type="EMBL" id="CP017315">
    <property type="protein sequence ID" value="AQS41056.1"/>
    <property type="molecule type" value="Genomic_DNA"/>
</dbReference>
<dbReference type="KEGG" id="thd:BHV28_03400"/>
<keyword evidence="8" id="KW-1185">Reference proteome</keyword>
<keyword evidence="4 6" id="KW-0413">Isomerase</keyword>
<dbReference type="GO" id="GO:0005829">
    <property type="term" value="C:cytosol"/>
    <property type="evidence" value="ECO:0007669"/>
    <property type="project" value="TreeGrafter"/>
</dbReference>
<comment type="similarity">
    <text evidence="6">Belongs to the RbsD / FucU family. RbsD subfamily.</text>
</comment>
<comment type="catalytic activity">
    <reaction evidence="1 6">
        <text>beta-D-ribopyranose = beta-D-ribofuranose</text>
        <dbReference type="Rhea" id="RHEA:25432"/>
        <dbReference type="ChEBI" id="CHEBI:27476"/>
        <dbReference type="ChEBI" id="CHEBI:47002"/>
        <dbReference type="EC" id="5.4.99.62"/>
    </reaction>
</comment>
<dbReference type="Pfam" id="PF05025">
    <property type="entry name" value="RbsD_FucU"/>
    <property type="match status" value="1"/>
</dbReference>
<comment type="subunit">
    <text evidence="6">Homodecamer.</text>
</comment>
<evidence type="ECO:0000256" key="3">
    <source>
        <dbReference type="ARBA" id="ARBA00022490"/>
    </source>
</evidence>
<evidence type="ECO:0000256" key="2">
    <source>
        <dbReference type="ARBA" id="ARBA00012862"/>
    </source>
</evidence>
<reference evidence="7 8" key="1">
    <citation type="journal article" date="2010" name="Science">
        <title>Genomic comparison of the ants Camponotus floridanus and Harpegnathos saltator.</title>
        <authorList>
            <person name="Bonasio R."/>
            <person name="Zhang G."/>
            <person name="Ye C."/>
            <person name="Mutti N.S."/>
            <person name="Fang X."/>
            <person name="Qin N."/>
            <person name="Donahue G."/>
            <person name="Yang P."/>
            <person name="Li Q."/>
            <person name="Li C."/>
            <person name="Zhang P."/>
            <person name="Huang Z."/>
            <person name="Berger S.L."/>
            <person name="Reinberg D."/>
            <person name="Wang J."/>
            <person name="Liebig J."/>
        </authorList>
    </citation>
    <scope>NUCLEOTIDE SEQUENCE [LARGE SCALE GENOMIC DNA]</scope>
    <source>
        <strain evidence="7 8">Hsal</strain>
    </source>
</reference>
<dbReference type="STRING" id="1902579.BHV28_03400"/>
<evidence type="ECO:0000256" key="1">
    <source>
        <dbReference type="ARBA" id="ARBA00000223"/>
    </source>
</evidence>
<feature type="active site" description="Proton donor" evidence="6">
    <location>
        <position position="20"/>
    </location>
</feature>
<evidence type="ECO:0000313" key="7">
    <source>
        <dbReference type="EMBL" id="AQS41056.1"/>
    </source>
</evidence>
<evidence type="ECO:0000256" key="5">
    <source>
        <dbReference type="ARBA" id="ARBA00023277"/>
    </source>
</evidence>
<dbReference type="InterPro" id="IPR023064">
    <property type="entry name" value="D-ribose_pyranase"/>
</dbReference>
<dbReference type="GO" id="GO:0016872">
    <property type="term" value="F:intramolecular lyase activity"/>
    <property type="evidence" value="ECO:0007669"/>
    <property type="project" value="UniProtKB-UniRule"/>
</dbReference>
<name>A0A1U9JT68_9HYPH</name>
<dbReference type="PANTHER" id="PTHR37831:SF1">
    <property type="entry name" value="D-RIBOSE PYRANASE"/>
    <property type="match status" value="1"/>
</dbReference>
<comment type="pathway">
    <text evidence="6">Carbohydrate metabolism; D-ribose degradation; D-ribose 5-phosphate from beta-D-ribopyranose: step 1/2.</text>
</comment>
<gene>
    <name evidence="6 7" type="primary">rbsD</name>
    <name evidence="7" type="ORF">BHV28_03400</name>
</gene>
<dbReference type="GO" id="GO:0062193">
    <property type="term" value="F:D-ribose pyranase activity"/>
    <property type="evidence" value="ECO:0007669"/>
    <property type="project" value="UniProtKB-EC"/>
</dbReference>
<dbReference type="Gene3D" id="3.40.1650.10">
    <property type="entry name" value="RbsD-like domain"/>
    <property type="match status" value="1"/>
</dbReference>